<dbReference type="EMBL" id="QAID01000024">
    <property type="protein sequence ID" value="MDN4576764.1"/>
    <property type="molecule type" value="Genomic_DNA"/>
</dbReference>
<dbReference type="AlphaFoldDB" id="A0AAW7MHJ8"/>
<keyword evidence="5" id="KW-1185">Reference proteome</keyword>
<feature type="domain" description="HTH-like" evidence="2">
    <location>
        <begin position="6"/>
        <end position="56"/>
    </location>
</feature>
<evidence type="ECO:0000259" key="2">
    <source>
        <dbReference type="Pfam" id="PF13276"/>
    </source>
</evidence>
<feature type="region of interest" description="Disordered" evidence="1">
    <location>
        <begin position="1"/>
        <end position="25"/>
    </location>
</feature>
<organism evidence="3 6">
    <name type="scientific">Pandoraea cepalis</name>
    <dbReference type="NCBI Taxonomy" id="2508294"/>
    <lineage>
        <taxon>Bacteria</taxon>
        <taxon>Pseudomonadati</taxon>
        <taxon>Pseudomonadota</taxon>
        <taxon>Betaproteobacteria</taxon>
        <taxon>Burkholderiales</taxon>
        <taxon>Burkholderiaceae</taxon>
        <taxon>Pandoraea</taxon>
    </lineage>
</organism>
<protein>
    <recommendedName>
        <fullName evidence="2">HTH-like domain-containing protein</fullName>
    </recommendedName>
</protein>
<comment type="caution">
    <text evidence="3">The sequence shown here is derived from an EMBL/GenBank/DDBJ whole genome shotgun (WGS) entry which is preliminary data.</text>
</comment>
<evidence type="ECO:0000313" key="6">
    <source>
        <dbReference type="Proteomes" id="UP001172791"/>
    </source>
</evidence>
<evidence type="ECO:0000256" key="1">
    <source>
        <dbReference type="SAM" id="MobiDB-lite"/>
    </source>
</evidence>
<dbReference type="Proteomes" id="UP001172791">
    <property type="component" value="Unassembled WGS sequence"/>
</dbReference>
<evidence type="ECO:0000313" key="5">
    <source>
        <dbReference type="Proteomes" id="UP001172788"/>
    </source>
</evidence>
<dbReference type="EMBL" id="QAIC01000025">
    <property type="protein sequence ID" value="MDN4572108.1"/>
    <property type="molecule type" value="Genomic_DNA"/>
</dbReference>
<dbReference type="Proteomes" id="UP001172788">
    <property type="component" value="Unassembled WGS sequence"/>
</dbReference>
<proteinExistence type="predicted"/>
<sequence length="65" mass="7401">MRMSQRNRVRERFVDSRSSAGSRSIMRMMREQGIVIGRARVNRLMADLGLIGKQPGSHAYTRPPA</sequence>
<dbReference type="Pfam" id="PF13276">
    <property type="entry name" value="HTH_21"/>
    <property type="match status" value="1"/>
</dbReference>
<evidence type="ECO:0000313" key="4">
    <source>
        <dbReference type="EMBL" id="MDN4576764.1"/>
    </source>
</evidence>
<accession>A0AAW7MHJ8</accession>
<dbReference type="InterPro" id="IPR025948">
    <property type="entry name" value="HTH-like_dom"/>
</dbReference>
<reference evidence="3" key="1">
    <citation type="submission" date="2018-04" db="EMBL/GenBank/DDBJ databases">
        <authorList>
            <person name="Jy Z."/>
        </authorList>
    </citation>
    <scope>NUCLEOTIDE SEQUENCE</scope>
    <source>
        <strain evidence="4">AS13</strain>
        <strain evidence="3">LA18</strain>
    </source>
</reference>
<evidence type="ECO:0000313" key="3">
    <source>
        <dbReference type="EMBL" id="MDN4572108.1"/>
    </source>
</evidence>
<gene>
    <name evidence="3" type="ORF">DBA34_02320</name>
    <name evidence="4" type="ORF">DBB29_01285</name>
</gene>
<name>A0AAW7MHJ8_9BURK</name>